<sequence length="32" mass="3598">MKGGKLSPEAVPLCKGKGIQEVEGRWLFRLNR</sequence>
<gene>
    <name evidence="1" type="ORF">S12H4_47968</name>
</gene>
<dbReference type="AlphaFoldDB" id="X1VHW4"/>
<reference evidence="1" key="1">
    <citation type="journal article" date="2014" name="Front. Microbiol.">
        <title>High frequency of phylogenetically diverse reductive dehalogenase-homologous genes in deep subseafloor sedimentary metagenomes.</title>
        <authorList>
            <person name="Kawai M."/>
            <person name="Futagami T."/>
            <person name="Toyoda A."/>
            <person name="Takaki Y."/>
            <person name="Nishi S."/>
            <person name="Hori S."/>
            <person name="Arai W."/>
            <person name="Tsubouchi T."/>
            <person name="Morono Y."/>
            <person name="Uchiyama I."/>
            <person name="Ito T."/>
            <person name="Fujiyama A."/>
            <person name="Inagaki F."/>
            <person name="Takami H."/>
        </authorList>
    </citation>
    <scope>NUCLEOTIDE SEQUENCE</scope>
    <source>
        <strain evidence="1">Expedition CK06-06</strain>
    </source>
</reference>
<comment type="caution">
    <text evidence="1">The sequence shown here is derived from an EMBL/GenBank/DDBJ whole genome shotgun (WGS) entry which is preliminary data.</text>
</comment>
<protein>
    <submittedName>
        <fullName evidence="1">Uncharacterized protein</fullName>
    </submittedName>
</protein>
<organism evidence="1">
    <name type="scientific">marine sediment metagenome</name>
    <dbReference type="NCBI Taxonomy" id="412755"/>
    <lineage>
        <taxon>unclassified sequences</taxon>
        <taxon>metagenomes</taxon>
        <taxon>ecological metagenomes</taxon>
    </lineage>
</organism>
<dbReference type="EMBL" id="BARW01029924">
    <property type="protein sequence ID" value="GAJ14546.1"/>
    <property type="molecule type" value="Genomic_DNA"/>
</dbReference>
<feature type="non-terminal residue" evidence="1">
    <location>
        <position position="32"/>
    </location>
</feature>
<evidence type="ECO:0000313" key="1">
    <source>
        <dbReference type="EMBL" id="GAJ14546.1"/>
    </source>
</evidence>
<name>X1VHW4_9ZZZZ</name>
<accession>X1VHW4</accession>
<proteinExistence type="predicted"/>